<dbReference type="Pfam" id="PF13089">
    <property type="entry name" value="PP_kinase_N"/>
    <property type="match status" value="1"/>
</dbReference>
<dbReference type="EMBL" id="JAEHJZ010000010">
    <property type="protein sequence ID" value="MBJ7880314.1"/>
    <property type="molecule type" value="Genomic_DNA"/>
</dbReference>
<evidence type="ECO:0000256" key="1">
    <source>
        <dbReference type="ARBA" id="ARBA00022553"/>
    </source>
</evidence>
<evidence type="ECO:0000313" key="10">
    <source>
        <dbReference type="EMBL" id="MBJ7880314.1"/>
    </source>
</evidence>
<comment type="PTM">
    <text evidence="7 8">An intermediate of this reaction is the autophosphorylated ppk in which a phosphate is covalently linked to a histidine residue through a N-P bond.</text>
</comment>
<keyword evidence="7" id="KW-0479">Metal-binding</keyword>
<dbReference type="HAMAP" id="MF_00347">
    <property type="entry name" value="Polyphosphate_kinase"/>
    <property type="match status" value="1"/>
</dbReference>
<feature type="binding site" evidence="7">
    <location>
        <position position="372"/>
    </location>
    <ligand>
        <name>Mg(2+)</name>
        <dbReference type="ChEBI" id="CHEBI:18420"/>
    </ligand>
</feature>
<feature type="active site" description="Phosphohistidine intermediate" evidence="7">
    <location>
        <position position="432"/>
    </location>
</feature>
<reference evidence="10 11" key="1">
    <citation type="submission" date="2020-09" db="EMBL/GenBank/DDBJ databases">
        <title>Draft genome of Gelidibacter salicanalis PAMC21136.</title>
        <authorList>
            <person name="Park H."/>
        </authorList>
    </citation>
    <scope>NUCLEOTIDE SEQUENCE [LARGE SCALE GENOMIC DNA]</scope>
    <source>
        <strain evidence="10 11">PAMC21136</strain>
    </source>
</reference>
<dbReference type="PANTHER" id="PTHR30218:SF0">
    <property type="entry name" value="POLYPHOSPHATE KINASE"/>
    <property type="match status" value="1"/>
</dbReference>
<feature type="binding site" evidence="7">
    <location>
        <position position="589"/>
    </location>
    <ligand>
        <name>ATP</name>
        <dbReference type="ChEBI" id="CHEBI:30616"/>
    </ligand>
</feature>
<dbReference type="InterPro" id="IPR041108">
    <property type="entry name" value="PP_kinase_C_1"/>
</dbReference>
<dbReference type="NCBIfam" id="TIGR03705">
    <property type="entry name" value="poly_P_kin"/>
    <property type="match status" value="1"/>
</dbReference>
<dbReference type="Proteomes" id="UP000662373">
    <property type="component" value="Unassembled WGS sequence"/>
</dbReference>
<dbReference type="InterPro" id="IPR036832">
    <property type="entry name" value="PPK_N_dom_sf"/>
</dbReference>
<proteinExistence type="inferred from homology"/>
<dbReference type="GO" id="GO:0046872">
    <property type="term" value="F:metal ion binding"/>
    <property type="evidence" value="ECO:0007669"/>
    <property type="project" value="UniProtKB-KW"/>
</dbReference>
<keyword evidence="3 7" id="KW-0547">Nucleotide-binding</keyword>
<protein>
    <recommendedName>
        <fullName evidence="7 8">Polyphosphate kinase</fullName>
        <ecNumber evidence="7 8">2.7.4.1</ecNumber>
    </recommendedName>
    <alternativeName>
        <fullName evidence="7">ATP-polyphosphate phosphotransferase</fullName>
    </alternativeName>
    <alternativeName>
        <fullName evidence="7">Polyphosphoric acid kinase</fullName>
    </alternativeName>
</protein>
<evidence type="ECO:0000256" key="4">
    <source>
        <dbReference type="ARBA" id="ARBA00022777"/>
    </source>
</evidence>
<feature type="binding site" evidence="7">
    <location>
        <position position="48"/>
    </location>
    <ligand>
        <name>ATP</name>
        <dbReference type="ChEBI" id="CHEBI:30616"/>
    </ligand>
</feature>
<keyword evidence="1 7" id="KW-0597">Phosphoprotein</keyword>
<dbReference type="AlphaFoldDB" id="A0A934KN32"/>
<organism evidence="10 11">
    <name type="scientific">Gelidibacter salicanalis</name>
    <dbReference type="NCBI Taxonomy" id="291193"/>
    <lineage>
        <taxon>Bacteria</taxon>
        <taxon>Pseudomonadati</taxon>
        <taxon>Bacteroidota</taxon>
        <taxon>Flavobacteriia</taxon>
        <taxon>Flavobacteriales</taxon>
        <taxon>Flavobacteriaceae</taxon>
        <taxon>Gelidibacter</taxon>
    </lineage>
</organism>
<comment type="cofactor">
    <cofactor evidence="7">
        <name>Mg(2+)</name>
        <dbReference type="ChEBI" id="CHEBI:18420"/>
    </cofactor>
</comment>
<name>A0A934KN32_9FLAO</name>
<dbReference type="SUPFAM" id="SSF56024">
    <property type="entry name" value="Phospholipase D/nuclease"/>
    <property type="match status" value="2"/>
</dbReference>
<dbReference type="PIRSF" id="PIRSF015589">
    <property type="entry name" value="PP_kinase"/>
    <property type="match status" value="1"/>
</dbReference>
<dbReference type="PROSITE" id="PS50035">
    <property type="entry name" value="PLD"/>
    <property type="match status" value="1"/>
</dbReference>
<dbReference type="CDD" id="cd09167">
    <property type="entry name" value="PLDc_EcPPK1_C2_like"/>
    <property type="match status" value="1"/>
</dbReference>
<dbReference type="InterPro" id="IPR036830">
    <property type="entry name" value="PP_kinase_middle_dom_sf"/>
</dbReference>
<dbReference type="PANTHER" id="PTHR30218">
    <property type="entry name" value="POLYPHOSPHATE KINASE"/>
    <property type="match status" value="1"/>
</dbReference>
<dbReference type="GO" id="GO:0006799">
    <property type="term" value="P:polyphosphate biosynthetic process"/>
    <property type="evidence" value="ECO:0007669"/>
    <property type="project" value="UniProtKB-UniRule"/>
</dbReference>
<dbReference type="Pfam" id="PF13090">
    <property type="entry name" value="PP_kinase_C"/>
    <property type="match status" value="1"/>
</dbReference>
<evidence type="ECO:0000256" key="5">
    <source>
        <dbReference type="ARBA" id="ARBA00022840"/>
    </source>
</evidence>
<evidence type="ECO:0000256" key="3">
    <source>
        <dbReference type="ARBA" id="ARBA00022741"/>
    </source>
</evidence>
<keyword evidence="4 7" id="KW-0418">Kinase</keyword>
<feature type="binding site" evidence="7">
    <location>
        <position position="465"/>
    </location>
    <ligand>
        <name>ATP</name>
        <dbReference type="ChEBI" id="CHEBI:30616"/>
    </ligand>
</feature>
<evidence type="ECO:0000256" key="7">
    <source>
        <dbReference type="HAMAP-Rule" id="MF_00347"/>
    </source>
</evidence>
<comment type="catalytic activity">
    <reaction evidence="7 8">
        <text>[phosphate](n) + ATP = [phosphate](n+1) + ADP</text>
        <dbReference type="Rhea" id="RHEA:19573"/>
        <dbReference type="Rhea" id="RHEA-COMP:9859"/>
        <dbReference type="Rhea" id="RHEA-COMP:14280"/>
        <dbReference type="ChEBI" id="CHEBI:16838"/>
        <dbReference type="ChEBI" id="CHEBI:30616"/>
        <dbReference type="ChEBI" id="CHEBI:456216"/>
        <dbReference type="EC" id="2.7.4.1"/>
    </reaction>
</comment>
<dbReference type="NCBIfam" id="NF003917">
    <property type="entry name" value="PRK05443.1-1"/>
    <property type="match status" value="1"/>
</dbReference>
<dbReference type="Pfam" id="PF02503">
    <property type="entry name" value="PP_kinase"/>
    <property type="match status" value="1"/>
</dbReference>
<comment type="caution">
    <text evidence="10">The sequence shown here is derived from an EMBL/GenBank/DDBJ whole genome shotgun (WGS) entry which is preliminary data.</text>
</comment>
<dbReference type="InterPro" id="IPR001736">
    <property type="entry name" value="PLipase_D/transphosphatidylase"/>
</dbReference>
<dbReference type="InterPro" id="IPR024953">
    <property type="entry name" value="PP_kinase_middle"/>
</dbReference>
<dbReference type="InterPro" id="IPR025200">
    <property type="entry name" value="PPK_C_dom2"/>
</dbReference>
<evidence type="ECO:0000256" key="2">
    <source>
        <dbReference type="ARBA" id="ARBA00022679"/>
    </source>
</evidence>
<comment type="function">
    <text evidence="7 8">Catalyzes the reversible transfer of the terminal phosphate of ATP to form a long-chain polyphosphate (polyP).</text>
</comment>
<evidence type="ECO:0000256" key="6">
    <source>
        <dbReference type="ARBA" id="ARBA00022842"/>
    </source>
</evidence>
<dbReference type="SUPFAM" id="SSF143724">
    <property type="entry name" value="PHP14-like"/>
    <property type="match status" value="1"/>
</dbReference>
<feature type="binding site" evidence="7">
    <location>
        <position position="561"/>
    </location>
    <ligand>
        <name>ATP</name>
        <dbReference type="ChEBI" id="CHEBI:30616"/>
    </ligand>
</feature>
<dbReference type="Gene3D" id="3.30.1840.10">
    <property type="entry name" value="Polyphosphate kinase middle domain"/>
    <property type="match status" value="1"/>
</dbReference>
<feature type="binding site" evidence="7">
    <location>
        <position position="402"/>
    </location>
    <ligand>
        <name>Mg(2+)</name>
        <dbReference type="ChEBI" id="CHEBI:18420"/>
    </ligand>
</feature>
<comment type="similarity">
    <text evidence="7 8">Belongs to the polyphosphate kinase 1 (PPK1) family.</text>
</comment>
<dbReference type="Pfam" id="PF17941">
    <property type="entry name" value="PP_kinase_C_1"/>
    <property type="match status" value="1"/>
</dbReference>
<evidence type="ECO:0000259" key="9">
    <source>
        <dbReference type="PROSITE" id="PS50035"/>
    </source>
</evidence>
<evidence type="ECO:0000256" key="8">
    <source>
        <dbReference type="RuleBase" id="RU003800"/>
    </source>
</evidence>
<dbReference type="GO" id="GO:0009358">
    <property type="term" value="C:polyphosphate kinase complex"/>
    <property type="evidence" value="ECO:0007669"/>
    <property type="project" value="InterPro"/>
</dbReference>
<dbReference type="Gene3D" id="1.20.58.310">
    <property type="entry name" value="Polyphosphate kinase N-terminal domain"/>
    <property type="match status" value="1"/>
</dbReference>
<dbReference type="GO" id="GO:0005524">
    <property type="term" value="F:ATP binding"/>
    <property type="evidence" value="ECO:0007669"/>
    <property type="project" value="UniProtKB-KW"/>
</dbReference>
<dbReference type="InterPro" id="IPR003414">
    <property type="entry name" value="PP_kinase"/>
</dbReference>
<dbReference type="CDD" id="cd09164">
    <property type="entry name" value="PLDc_EcPPK1_C1_like"/>
    <property type="match status" value="1"/>
</dbReference>
<accession>A0A934KN32</accession>
<keyword evidence="5 7" id="KW-0067">ATP-binding</keyword>
<dbReference type="GO" id="GO:0008976">
    <property type="term" value="F:polyphosphate kinase activity"/>
    <property type="evidence" value="ECO:0007669"/>
    <property type="project" value="UniProtKB-UniRule"/>
</dbReference>
<dbReference type="RefSeq" id="WP_199598148.1">
    <property type="nucleotide sequence ID" value="NZ_JAEHJZ010000010.1"/>
</dbReference>
<feature type="domain" description="PLD phosphodiesterase" evidence="9">
    <location>
        <begin position="432"/>
        <end position="461"/>
    </location>
</feature>
<keyword evidence="6 7" id="KW-0460">Magnesium</keyword>
<dbReference type="Gene3D" id="3.30.870.10">
    <property type="entry name" value="Endonuclease Chain A"/>
    <property type="match status" value="2"/>
</dbReference>
<keyword evidence="2 7" id="KW-0808">Transferase</keyword>
<gene>
    <name evidence="10" type="primary">ppk1</name>
    <name evidence="7" type="synonym">ppk</name>
    <name evidence="10" type="ORF">JEM65_06555</name>
</gene>
<dbReference type="SUPFAM" id="SSF140356">
    <property type="entry name" value="PPK N-terminal domain-like"/>
    <property type="match status" value="1"/>
</dbReference>
<keyword evidence="11" id="KW-1185">Reference proteome</keyword>
<dbReference type="EC" id="2.7.4.1" evidence="7 8"/>
<dbReference type="InterPro" id="IPR025198">
    <property type="entry name" value="PPK_N_dom"/>
</dbReference>
<sequence length="683" mass="79321">MALPLYNSKYYHRDLSWLRFNHRVLQEVADKRNPLYERIKFMAIFSSNLDEFFRVRVSDIRQVKDLDKSLRKKLVTKPNRVLAEIKVQVNLLQEEFGQLFQNEIIPDLKKEGIHLIKYINFSESQKKVAEDYFEATLKAKIDLENSMFSIKDEVFVENESSYITALVSEDTFQVVQIPKDEPRFFVFPADSDSEDSQHYITFIDDIIKYNLYKSQPELDLSYYAIKISRDAELYIEDEFSGNLMEKIKESLPMRETGQATRVLIDQRMPKNFQNVLKKALDVSHVDVVLGGTYHNFKDFFGFPNPTDKDLSFKPLPPLDHPVTSKYASMFEAIDTKDQLMHYPYQTFEPVIKLLEEAADDPQVTTIKMTLYRVAEESRLNNAIAKAAKNGKKVIIFIEVKARFDEHNNLKWGEIFKENGAQVLYSYPGIKVHSKILYIERQVAEELKPYCYIGTGNFNEKTSTLYTDFGLMTNNKKITEDLNKLFLVLEGIFLVPKAKKLLVSPFTMRNKFVSLVEKEIHLAQAGKEAYIILKMNSLEDKKMIKLLYEASNKGVKIQLLIRGMCSLVPGIKGQSKNIKVTSILDRFLEHGRVYIFGNAGDEKMYIGSADWMTRNLTHRIEVVTPVLDPDNFKIIRDVIDIQLADTVKARIIDAEQTNQYVKLGKKPEVRSQYEIYEYFKMMKS</sequence>
<evidence type="ECO:0000313" key="11">
    <source>
        <dbReference type="Proteomes" id="UP000662373"/>
    </source>
</evidence>